<protein>
    <submittedName>
        <fullName evidence="1">Uncharacterized protein</fullName>
    </submittedName>
</protein>
<dbReference type="AlphaFoldDB" id="A0AAW2TCC8"/>
<accession>A0AAW2TCC8</accession>
<reference evidence="1" key="1">
    <citation type="submission" date="2020-06" db="EMBL/GenBank/DDBJ databases">
        <authorList>
            <person name="Li T."/>
            <person name="Hu X."/>
            <person name="Zhang T."/>
            <person name="Song X."/>
            <person name="Zhang H."/>
            <person name="Dai N."/>
            <person name="Sheng W."/>
            <person name="Hou X."/>
            <person name="Wei L."/>
        </authorList>
    </citation>
    <scope>NUCLEOTIDE SEQUENCE</scope>
    <source>
        <strain evidence="1">KEN1</strain>
        <tissue evidence="1">Leaf</tissue>
    </source>
</reference>
<comment type="caution">
    <text evidence="1">The sequence shown here is derived from an EMBL/GenBank/DDBJ whole genome shotgun (WGS) entry which is preliminary data.</text>
</comment>
<dbReference type="EMBL" id="JACGWN010000015">
    <property type="protein sequence ID" value="KAL0401947.1"/>
    <property type="molecule type" value="Genomic_DNA"/>
</dbReference>
<proteinExistence type="predicted"/>
<reference evidence="1" key="2">
    <citation type="journal article" date="2024" name="Plant">
        <title>Genomic evolution and insights into agronomic trait innovations of Sesamum species.</title>
        <authorList>
            <person name="Miao H."/>
            <person name="Wang L."/>
            <person name="Qu L."/>
            <person name="Liu H."/>
            <person name="Sun Y."/>
            <person name="Le M."/>
            <person name="Wang Q."/>
            <person name="Wei S."/>
            <person name="Zheng Y."/>
            <person name="Lin W."/>
            <person name="Duan Y."/>
            <person name="Cao H."/>
            <person name="Xiong S."/>
            <person name="Wang X."/>
            <person name="Wei L."/>
            <person name="Li C."/>
            <person name="Ma Q."/>
            <person name="Ju M."/>
            <person name="Zhao R."/>
            <person name="Li G."/>
            <person name="Mu C."/>
            <person name="Tian Q."/>
            <person name="Mei H."/>
            <person name="Zhang T."/>
            <person name="Gao T."/>
            <person name="Zhang H."/>
        </authorList>
    </citation>
    <scope>NUCLEOTIDE SEQUENCE</scope>
    <source>
        <strain evidence="1">KEN1</strain>
    </source>
</reference>
<organism evidence="1">
    <name type="scientific">Sesamum latifolium</name>
    <dbReference type="NCBI Taxonomy" id="2727402"/>
    <lineage>
        <taxon>Eukaryota</taxon>
        <taxon>Viridiplantae</taxon>
        <taxon>Streptophyta</taxon>
        <taxon>Embryophyta</taxon>
        <taxon>Tracheophyta</taxon>
        <taxon>Spermatophyta</taxon>
        <taxon>Magnoliopsida</taxon>
        <taxon>eudicotyledons</taxon>
        <taxon>Gunneridae</taxon>
        <taxon>Pentapetalae</taxon>
        <taxon>asterids</taxon>
        <taxon>lamiids</taxon>
        <taxon>Lamiales</taxon>
        <taxon>Pedaliaceae</taxon>
        <taxon>Sesamum</taxon>
    </lineage>
</organism>
<name>A0AAW2TCC8_9LAMI</name>
<gene>
    <name evidence="1" type="ORF">Slati_4224600</name>
</gene>
<evidence type="ECO:0000313" key="1">
    <source>
        <dbReference type="EMBL" id="KAL0401947.1"/>
    </source>
</evidence>
<sequence>MGFSEFCEGFATFYTWYPWMLTRNLKALMFQSSTESKGQYFGNVVKAKRFLQLAQQLLEQERHNLLLQLERVALARLVLLKAARIEQCMLQHRAKIQWLKGGSMH</sequence>